<dbReference type="AlphaFoldDB" id="A0A1B0ZF67"/>
<dbReference type="KEGG" id="dva:DAD186_00260"/>
<dbReference type="Proteomes" id="UP000092596">
    <property type="component" value="Chromosome"/>
</dbReference>
<organism evidence="1 2">
    <name type="scientific">Dermabacter vaginalis</name>
    <dbReference type="NCBI Taxonomy" id="1630135"/>
    <lineage>
        <taxon>Bacteria</taxon>
        <taxon>Bacillati</taxon>
        <taxon>Actinomycetota</taxon>
        <taxon>Actinomycetes</taxon>
        <taxon>Micrococcales</taxon>
        <taxon>Dermabacteraceae</taxon>
        <taxon>Dermabacter</taxon>
    </lineage>
</organism>
<protein>
    <submittedName>
        <fullName evidence="1">Uncharacterized protein</fullName>
    </submittedName>
</protein>
<evidence type="ECO:0000313" key="1">
    <source>
        <dbReference type="EMBL" id="ANP26587.1"/>
    </source>
</evidence>
<accession>A0A1B0ZF67</accession>
<gene>
    <name evidence="1" type="ORF">DAD186_00260</name>
</gene>
<evidence type="ECO:0000313" key="2">
    <source>
        <dbReference type="Proteomes" id="UP000092596"/>
    </source>
</evidence>
<dbReference type="RefSeq" id="WP_016663560.1">
    <property type="nucleotide sequence ID" value="NZ_JALXTG010000021.1"/>
</dbReference>
<name>A0A1B0ZF67_9MICO</name>
<sequence length="169" mass="19373">MRPPHVSDEQITTAFLDAVHHFLASRDQVDELVDKAVRAELDSTDLHIETDQLFARVGATAETIDALIARNARIAQDQAEYQSRFDKLTSKHATLLEEYHRLLDQISDLDNQQAAYCHYQEELDKLDIDHIEFTPYLWHTLVDHAKISVDSTITSTFRDARSQAITLKN</sequence>
<dbReference type="EMBL" id="CP012117">
    <property type="protein sequence ID" value="ANP26587.1"/>
    <property type="molecule type" value="Genomic_DNA"/>
</dbReference>
<proteinExistence type="predicted"/>
<reference evidence="1 2" key="1">
    <citation type="submission" date="2015-06" db="EMBL/GenBank/DDBJ databases">
        <title>Investigation of pathophysiology for high-risk pregnancy and development of treatment modality based on it.</title>
        <authorList>
            <person name="Kim B.-C."/>
            <person name="Lim S."/>
        </authorList>
    </citation>
    <scope>NUCLEOTIDE SEQUENCE [LARGE SCALE GENOMIC DNA]</scope>
    <source>
        <strain evidence="1 2">AD1-86</strain>
    </source>
</reference>